<name>A0ABS7BDV1_9ACTN</name>
<dbReference type="PANTHER" id="PTHR30213:SF0">
    <property type="entry name" value="UPF0761 MEMBRANE PROTEIN YIHY"/>
    <property type="match status" value="1"/>
</dbReference>
<evidence type="ECO:0000256" key="7">
    <source>
        <dbReference type="SAM" id="Phobius"/>
    </source>
</evidence>
<evidence type="ECO:0000256" key="3">
    <source>
        <dbReference type="ARBA" id="ARBA00022692"/>
    </source>
</evidence>
<evidence type="ECO:0000256" key="4">
    <source>
        <dbReference type="ARBA" id="ARBA00022989"/>
    </source>
</evidence>
<dbReference type="Proteomes" id="UP001519863">
    <property type="component" value="Unassembled WGS sequence"/>
</dbReference>
<feature type="transmembrane region" description="Helical" evidence="7">
    <location>
        <begin position="220"/>
        <end position="239"/>
    </location>
</feature>
<feature type="transmembrane region" description="Helical" evidence="7">
    <location>
        <begin position="286"/>
        <end position="307"/>
    </location>
</feature>
<feature type="transmembrane region" description="Helical" evidence="7">
    <location>
        <begin position="173"/>
        <end position="200"/>
    </location>
</feature>
<feature type="transmembrane region" description="Helical" evidence="7">
    <location>
        <begin position="132"/>
        <end position="152"/>
    </location>
</feature>
<proteinExistence type="predicted"/>
<sequence length="342" mass="36613">MASTVSTRRRYPLRFATNRGRVQAGVAVGAVPAKIRHLSWRTWRGVLWRSLTGFINDDCTDYAAALTFQAVTALLPSLVVIVALINLVTDGATAVPALIGILRDIGLGSVVANDSLLAVVDALLVRQTSAKVLLGFGLALAIWSAGGYVAIFTRASNRIYSVREGRRWWSLHLLQLLLAGVALVLLAVAGTGMVISGPLVDAVGDALGAGETVRRVWSVGRWPMLVGIAIMLLSLLFWIAPNVRQPRFRWLTLGGVAALAVWTATSFGFGLYVANFGSYNRTYGSLGAVMAFLIWVYLSNLALLLGVEVNAEVQRGRLRQAGDRDPETPLAPRLAPGTPGTP</sequence>
<feature type="region of interest" description="Disordered" evidence="6">
    <location>
        <begin position="318"/>
        <end position="342"/>
    </location>
</feature>
<keyword evidence="3 7" id="KW-0812">Transmembrane</keyword>
<reference evidence="8 9" key="1">
    <citation type="journal article" date="2013" name="Antonie Van Leeuwenhoek">
        <title>Actinoplanes hulinensis sp. nov., a novel actinomycete isolated from soybean root (Glycine max (L.) Merr).</title>
        <authorList>
            <person name="Shen Y."/>
            <person name="Liu C."/>
            <person name="Wang X."/>
            <person name="Zhao J."/>
            <person name="Jia F."/>
            <person name="Zhang Y."/>
            <person name="Wang L."/>
            <person name="Yang D."/>
            <person name="Xiang W."/>
        </authorList>
    </citation>
    <scope>NUCLEOTIDE SEQUENCE [LARGE SCALE GENOMIC DNA]</scope>
    <source>
        <strain evidence="8 9">NEAU-M9</strain>
    </source>
</reference>
<evidence type="ECO:0000256" key="6">
    <source>
        <dbReference type="SAM" id="MobiDB-lite"/>
    </source>
</evidence>
<protein>
    <submittedName>
        <fullName evidence="8">YihY/virulence factor BrkB family protein</fullName>
    </submittedName>
</protein>
<evidence type="ECO:0000313" key="9">
    <source>
        <dbReference type="Proteomes" id="UP001519863"/>
    </source>
</evidence>
<keyword evidence="5 7" id="KW-0472">Membrane</keyword>
<evidence type="ECO:0000313" key="8">
    <source>
        <dbReference type="EMBL" id="MBW6438488.1"/>
    </source>
</evidence>
<comment type="caution">
    <text evidence="8">The sequence shown here is derived from an EMBL/GenBank/DDBJ whole genome shotgun (WGS) entry which is preliminary data.</text>
</comment>
<dbReference type="EMBL" id="JAHXZI010000020">
    <property type="protein sequence ID" value="MBW6438488.1"/>
    <property type="molecule type" value="Genomic_DNA"/>
</dbReference>
<dbReference type="InterPro" id="IPR017039">
    <property type="entry name" value="Virul_fac_BrkB"/>
</dbReference>
<feature type="transmembrane region" description="Helical" evidence="7">
    <location>
        <begin position="62"/>
        <end position="85"/>
    </location>
</feature>
<dbReference type="PIRSF" id="PIRSF035875">
    <property type="entry name" value="RNase_BN"/>
    <property type="match status" value="1"/>
</dbReference>
<accession>A0ABS7BDV1</accession>
<keyword evidence="4 7" id="KW-1133">Transmembrane helix</keyword>
<dbReference type="Pfam" id="PF03631">
    <property type="entry name" value="Virul_fac_BrkB"/>
    <property type="match status" value="1"/>
</dbReference>
<organism evidence="8 9">
    <name type="scientific">Actinoplanes hulinensis</name>
    <dbReference type="NCBI Taxonomy" id="1144547"/>
    <lineage>
        <taxon>Bacteria</taxon>
        <taxon>Bacillati</taxon>
        <taxon>Actinomycetota</taxon>
        <taxon>Actinomycetes</taxon>
        <taxon>Micromonosporales</taxon>
        <taxon>Micromonosporaceae</taxon>
        <taxon>Actinoplanes</taxon>
    </lineage>
</organism>
<keyword evidence="2" id="KW-1003">Cell membrane</keyword>
<feature type="transmembrane region" description="Helical" evidence="7">
    <location>
        <begin position="251"/>
        <end position="274"/>
    </location>
</feature>
<dbReference type="PANTHER" id="PTHR30213">
    <property type="entry name" value="INNER MEMBRANE PROTEIN YHJD"/>
    <property type="match status" value="1"/>
</dbReference>
<evidence type="ECO:0000256" key="1">
    <source>
        <dbReference type="ARBA" id="ARBA00004651"/>
    </source>
</evidence>
<comment type="subcellular location">
    <subcellularLocation>
        <location evidence="1">Cell membrane</location>
        <topology evidence="1">Multi-pass membrane protein</topology>
    </subcellularLocation>
</comment>
<gene>
    <name evidence="8" type="ORF">KZ829_32665</name>
</gene>
<keyword evidence="9" id="KW-1185">Reference proteome</keyword>
<evidence type="ECO:0000256" key="2">
    <source>
        <dbReference type="ARBA" id="ARBA00022475"/>
    </source>
</evidence>
<evidence type="ECO:0000256" key="5">
    <source>
        <dbReference type="ARBA" id="ARBA00023136"/>
    </source>
</evidence>
<dbReference type="NCBIfam" id="TIGR00765">
    <property type="entry name" value="yihY_not_rbn"/>
    <property type="match status" value="1"/>
</dbReference>